<reference evidence="1" key="1">
    <citation type="submission" date="2022-04" db="EMBL/GenBank/DDBJ databases">
        <title>Genome of the entomopathogenic fungus Entomophthora muscae.</title>
        <authorList>
            <person name="Elya C."/>
            <person name="Lovett B.R."/>
            <person name="Lee E."/>
            <person name="Macias A.M."/>
            <person name="Hajek A.E."/>
            <person name="De Bivort B.L."/>
            <person name="Kasson M.T."/>
            <person name="De Fine Licht H.H."/>
            <person name="Stajich J.E."/>
        </authorList>
    </citation>
    <scope>NUCLEOTIDE SEQUENCE</scope>
    <source>
        <strain evidence="1">Berkeley</strain>
    </source>
</reference>
<comment type="caution">
    <text evidence="1">The sequence shown here is derived from an EMBL/GenBank/DDBJ whole genome shotgun (WGS) entry which is preliminary data.</text>
</comment>
<name>A0ACC2S2N0_9FUNG</name>
<evidence type="ECO:0000313" key="2">
    <source>
        <dbReference type="Proteomes" id="UP001165960"/>
    </source>
</evidence>
<dbReference type="Proteomes" id="UP001165960">
    <property type="component" value="Unassembled WGS sequence"/>
</dbReference>
<accession>A0ACC2S2N0</accession>
<keyword evidence="2" id="KW-1185">Reference proteome</keyword>
<proteinExistence type="predicted"/>
<sequence>MGNWACKLAARRVLGFESFSKSLSFVTPTLIWNNFLPPANLPPSANQASALADQRTKHQIITAQILQEIMTLNQCGLTWDQIANQLNFTQDTIMWKFNNLLNKEKLIGMAKKPKKAPESQINKAYPITLNLLQRDLKLPLTQVRKQLTHHGIWVSE</sequence>
<dbReference type="EMBL" id="QTSX02005913">
    <property type="protein sequence ID" value="KAJ9056549.1"/>
    <property type="molecule type" value="Genomic_DNA"/>
</dbReference>
<organism evidence="1 2">
    <name type="scientific">Entomophthora muscae</name>
    <dbReference type="NCBI Taxonomy" id="34485"/>
    <lineage>
        <taxon>Eukaryota</taxon>
        <taxon>Fungi</taxon>
        <taxon>Fungi incertae sedis</taxon>
        <taxon>Zoopagomycota</taxon>
        <taxon>Entomophthoromycotina</taxon>
        <taxon>Entomophthoromycetes</taxon>
        <taxon>Entomophthorales</taxon>
        <taxon>Entomophthoraceae</taxon>
        <taxon>Entomophthora</taxon>
    </lineage>
</organism>
<protein>
    <submittedName>
        <fullName evidence="1">Uncharacterized protein</fullName>
    </submittedName>
</protein>
<gene>
    <name evidence="1" type="ORF">DSO57_1031873</name>
</gene>
<evidence type="ECO:0000313" key="1">
    <source>
        <dbReference type="EMBL" id="KAJ9056549.1"/>
    </source>
</evidence>